<protein>
    <submittedName>
        <fullName evidence="1">Uncharacterized protein</fullName>
    </submittedName>
</protein>
<organism evidence="1 2">
    <name type="scientific">Corynebacterium antarcticum</name>
    <dbReference type="NCBI Taxonomy" id="2800405"/>
    <lineage>
        <taxon>Bacteria</taxon>
        <taxon>Bacillati</taxon>
        <taxon>Actinomycetota</taxon>
        <taxon>Actinomycetes</taxon>
        <taxon>Mycobacteriales</taxon>
        <taxon>Corynebacteriaceae</taxon>
        <taxon>Corynebacterium</taxon>
    </lineage>
</organism>
<reference evidence="1" key="1">
    <citation type="submission" date="2021-01" db="EMBL/GenBank/DDBJ databases">
        <title>Characterization of Corynebacterium spp. from penguins.</title>
        <authorList>
            <person name="Svec P."/>
        </authorList>
    </citation>
    <scope>NUCLEOTIDE SEQUENCE</scope>
    <source>
        <strain evidence="1">CCM 8835</strain>
    </source>
</reference>
<gene>
    <name evidence="1" type="ORF">JIM95_00985</name>
</gene>
<dbReference type="EMBL" id="JAENIP010000003">
    <property type="protein sequence ID" value="MBK1843153.1"/>
    <property type="molecule type" value="Genomic_DNA"/>
</dbReference>
<name>A0ABS1FIJ2_9CORY</name>
<accession>A0ABS1FIJ2</accession>
<sequence length="46" mass="5180">MTGKRLFELGENIGDATETDEANFYAADYARGRRSTTCRSTGEFNR</sequence>
<comment type="caution">
    <text evidence="1">The sequence shown here is derived from an EMBL/GenBank/DDBJ whole genome shotgun (WGS) entry which is preliminary data.</text>
</comment>
<keyword evidence="2" id="KW-1185">Reference proteome</keyword>
<proteinExistence type="predicted"/>
<evidence type="ECO:0000313" key="2">
    <source>
        <dbReference type="Proteomes" id="UP000650005"/>
    </source>
</evidence>
<dbReference type="RefSeq" id="WP_200256037.1">
    <property type="nucleotide sequence ID" value="NZ_JAENIP020000002.1"/>
</dbReference>
<evidence type="ECO:0000313" key="1">
    <source>
        <dbReference type="EMBL" id="MBK1843153.1"/>
    </source>
</evidence>
<dbReference type="Proteomes" id="UP000650005">
    <property type="component" value="Unassembled WGS sequence"/>
</dbReference>